<name>A0AAD5BB63_9ASCO</name>
<keyword evidence="3 4" id="KW-0862">Zinc</keyword>
<dbReference type="EMBL" id="JAIHNG010000160">
    <property type="protein sequence ID" value="KAI5950075.1"/>
    <property type="molecule type" value="Genomic_DNA"/>
</dbReference>
<dbReference type="InterPro" id="IPR019496">
    <property type="entry name" value="NUFIP1_cons_dom"/>
</dbReference>
<reference evidence="7 8" key="1">
    <citation type="journal article" date="2022" name="DNA Res.">
        <title>Genome analysis of five recently described species of the CUG-Ser clade uncovers Candida theae as a new hybrid lineage with pathogenic potential in the Candida parapsilosis species complex.</title>
        <authorList>
            <person name="Mixao V."/>
            <person name="Del Olmo V."/>
            <person name="Hegedusova E."/>
            <person name="Saus E."/>
            <person name="Pryszcz L."/>
            <person name="Cillingova A."/>
            <person name="Nosek J."/>
            <person name="Gabaldon T."/>
        </authorList>
    </citation>
    <scope>NUCLEOTIDE SEQUENCE [LARGE SCALE GENOMIC DNA]</scope>
    <source>
        <strain evidence="7 8">CBS 12239</strain>
    </source>
</reference>
<feature type="region of interest" description="Disordered" evidence="5">
    <location>
        <begin position="83"/>
        <end position="133"/>
    </location>
</feature>
<evidence type="ECO:0000256" key="4">
    <source>
        <dbReference type="PROSITE-ProRule" id="PRU00723"/>
    </source>
</evidence>
<dbReference type="Proteomes" id="UP001204833">
    <property type="component" value="Unassembled WGS sequence"/>
</dbReference>
<dbReference type="Pfam" id="PF00642">
    <property type="entry name" value="zf-CCCH"/>
    <property type="match status" value="1"/>
</dbReference>
<accession>A0AAD5BB63</accession>
<dbReference type="InterPro" id="IPR036855">
    <property type="entry name" value="Znf_CCCH_sf"/>
</dbReference>
<dbReference type="GO" id="GO:0008270">
    <property type="term" value="F:zinc ion binding"/>
    <property type="evidence" value="ECO:0007669"/>
    <property type="project" value="UniProtKB-KW"/>
</dbReference>
<feature type="compositionally biased region" description="Polar residues" evidence="5">
    <location>
        <begin position="34"/>
        <end position="60"/>
    </location>
</feature>
<evidence type="ECO:0000259" key="6">
    <source>
        <dbReference type="PROSITE" id="PS50103"/>
    </source>
</evidence>
<evidence type="ECO:0000313" key="8">
    <source>
        <dbReference type="Proteomes" id="UP001204833"/>
    </source>
</evidence>
<protein>
    <recommendedName>
        <fullName evidence="6">C3H1-type domain-containing protein</fullName>
    </recommendedName>
</protein>
<keyword evidence="2 4" id="KW-0863">Zinc-finger</keyword>
<keyword evidence="1 4" id="KW-0479">Metal-binding</keyword>
<dbReference type="InterPro" id="IPR000571">
    <property type="entry name" value="Znf_CCCH"/>
</dbReference>
<dbReference type="AlphaFoldDB" id="A0AAD5BB63"/>
<evidence type="ECO:0000256" key="2">
    <source>
        <dbReference type="ARBA" id="ARBA00022771"/>
    </source>
</evidence>
<dbReference type="Gene3D" id="4.10.1000.10">
    <property type="entry name" value="Zinc finger, CCCH-type"/>
    <property type="match status" value="1"/>
</dbReference>
<dbReference type="Pfam" id="PF10453">
    <property type="entry name" value="NUFIP1"/>
    <property type="match status" value="1"/>
</dbReference>
<feature type="compositionally biased region" description="Basic and acidic residues" evidence="5">
    <location>
        <begin position="87"/>
        <end position="100"/>
    </location>
</feature>
<evidence type="ECO:0000256" key="5">
    <source>
        <dbReference type="SAM" id="MobiDB-lite"/>
    </source>
</evidence>
<organism evidence="7 8">
    <name type="scientific">Candida theae</name>
    <dbReference type="NCBI Taxonomy" id="1198502"/>
    <lineage>
        <taxon>Eukaryota</taxon>
        <taxon>Fungi</taxon>
        <taxon>Dikarya</taxon>
        <taxon>Ascomycota</taxon>
        <taxon>Saccharomycotina</taxon>
        <taxon>Pichiomycetes</taxon>
        <taxon>Debaryomycetaceae</taxon>
        <taxon>Candida/Lodderomyces clade</taxon>
        <taxon>Candida</taxon>
    </lineage>
</organism>
<keyword evidence="8" id="KW-1185">Reference proteome</keyword>
<dbReference type="SMART" id="SM00356">
    <property type="entry name" value="ZnF_C3H1"/>
    <property type="match status" value="1"/>
</dbReference>
<proteinExistence type="predicted"/>
<sequence>MDFLLDLPTHLPNETPDTSTAQAIAEQPPAIPSDNATSSTKDTLPHSPTTTSKKVVSIPGTNITLQTEEDIAKWIEARKKNWPTRANVERKQQLKEEKRKSYQQPQRQKRSLEEDEEGEGDANGGGPSENKRSKTICRFFQQYGKCKYGNRCKNIHEAPNPRDDPNPIATKFNNTLTHSKRQLNGVTILVPKLYSNRTQNTATSQSSLFKHLITQDQMKNENSLVIDFIRYLDDKGKINHDVMKDRK</sequence>
<feature type="region of interest" description="Disordered" evidence="5">
    <location>
        <begin position="1"/>
        <end position="60"/>
    </location>
</feature>
<dbReference type="RefSeq" id="XP_051607107.1">
    <property type="nucleotide sequence ID" value="XM_051753929.1"/>
</dbReference>
<feature type="domain" description="C3H1-type" evidence="6">
    <location>
        <begin position="131"/>
        <end position="159"/>
    </location>
</feature>
<dbReference type="GeneID" id="76152464"/>
<comment type="caution">
    <text evidence="7">The sequence shown here is derived from an EMBL/GenBank/DDBJ whole genome shotgun (WGS) entry which is preliminary data.</text>
</comment>
<evidence type="ECO:0000313" key="7">
    <source>
        <dbReference type="EMBL" id="KAI5950075.1"/>
    </source>
</evidence>
<gene>
    <name evidence="7" type="ORF">KGF57_004420</name>
</gene>
<dbReference type="SUPFAM" id="SSF90229">
    <property type="entry name" value="CCCH zinc finger"/>
    <property type="match status" value="1"/>
</dbReference>
<feature type="zinc finger region" description="C3H1-type" evidence="4">
    <location>
        <begin position="131"/>
        <end position="159"/>
    </location>
</feature>
<evidence type="ECO:0000256" key="3">
    <source>
        <dbReference type="ARBA" id="ARBA00022833"/>
    </source>
</evidence>
<dbReference type="PROSITE" id="PS50103">
    <property type="entry name" value="ZF_C3H1"/>
    <property type="match status" value="1"/>
</dbReference>
<evidence type="ECO:0000256" key="1">
    <source>
        <dbReference type="ARBA" id="ARBA00022723"/>
    </source>
</evidence>